<feature type="binding site" evidence="10">
    <location>
        <position position="371"/>
    </location>
    <ligand>
        <name>Fe cation</name>
        <dbReference type="ChEBI" id="CHEBI:24875"/>
    </ligand>
</feature>
<keyword evidence="5" id="KW-0677">Repeat</keyword>
<comment type="cofactor">
    <cofactor evidence="10">
        <name>Fe cation</name>
        <dbReference type="ChEBI" id="CHEBI:24875"/>
    </cofactor>
    <text evidence="10">Binds 1 Fe cation per subunit.</text>
</comment>
<dbReference type="InterPro" id="IPR041735">
    <property type="entry name" value="4OHPhenylPyrv_dOase_C"/>
</dbReference>
<keyword evidence="13" id="KW-0670">Pyruvate</keyword>
<dbReference type="InterPro" id="IPR005956">
    <property type="entry name" value="4OHPhenylPyrv_dOase"/>
</dbReference>
<keyword evidence="7 10" id="KW-0408">Iron</keyword>
<evidence type="ECO:0000256" key="1">
    <source>
        <dbReference type="ARBA" id="ARBA00005162"/>
    </source>
</evidence>
<dbReference type="PIRSF" id="PIRSF009283">
    <property type="entry name" value="HPP_dOase"/>
    <property type="match status" value="1"/>
</dbReference>
<dbReference type="Pfam" id="PF00903">
    <property type="entry name" value="Glyoxalase"/>
    <property type="match status" value="1"/>
</dbReference>
<dbReference type="GO" id="GO:0003868">
    <property type="term" value="F:4-hydroxyphenylpyruvate dioxygenase activity"/>
    <property type="evidence" value="ECO:0007669"/>
    <property type="project" value="InterPro"/>
</dbReference>
<feature type="binding site" evidence="10">
    <location>
        <position position="205"/>
    </location>
    <ligand>
        <name>Fe cation</name>
        <dbReference type="ChEBI" id="CHEBI:24875"/>
    </ligand>
</feature>
<dbReference type="GO" id="GO:0006559">
    <property type="term" value="P:L-phenylalanine catabolic process"/>
    <property type="evidence" value="ECO:0007669"/>
    <property type="project" value="UniProtKB-KW"/>
</dbReference>
<feature type="domain" description="VOC" evidence="11">
    <location>
        <begin position="202"/>
        <end position="360"/>
    </location>
</feature>
<dbReference type="InterPro" id="IPR029068">
    <property type="entry name" value="Glyas_Bleomycin-R_OHBP_Dase"/>
</dbReference>
<evidence type="ECO:0000259" key="11">
    <source>
        <dbReference type="PROSITE" id="PS51819"/>
    </source>
</evidence>
<comment type="similarity">
    <text evidence="2 9">Belongs to the 4HPPD family.</text>
</comment>
<gene>
    <name evidence="13" type="primary">hpd_0</name>
    <name evidence="12" type="synonym">hpd_1</name>
    <name evidence="12" type="ORF">g.7968</name>
    <name evidence="13" type="ORF">g.7969</name>
</gene>
<proteinExistence type="inferred from homology"/>
<accession>A0A6G1S7M2</accession>
<evidence type="ECO:0000256" key="4">
    <source>
        <dbReference type="ARBA" id="ARBA00022723"/>
    </source>
</evidence>
<sequence length="403" mass="45490">MATTNANGHTNGKTNGANGHQADKEDFLLCFDHITFWVSNAKQVATYYSKLFGMVPFAYRGLETNSRKVASHVVKQNDIVFQFESALEPGNTEHGNYLTKHGDAVKDIALNVVKIEQLVEHIKGCGGKVVDEVHEVRDKLTGNSVKMARVNPYGDFTHTLIERGPGYEKAADGHFLPNYGPSPLAISRPSADTPDAGPGLEFIDHAVSNQPDHMMEEMVDWYVKNLNMRRFWSVDDSQIHTEYSSLRSVVVTNQRETIKMPINEPAQGLRKSQIQEFVEYHGEGGIQHIALHTSDIVHAVRWLSDHGVQFINTPNTYYDQLEARLKTASVKVQEDLKVLRELKILIDYDDQGYLLQLFTKPLEDRPTLFIEIIQRRNHNGFGVGNFKSLFESIEAEQKARGNL</sequence>
<dbReference type="NCBIfam" id="TIGR01263">
    <property type="entry name" value="4HPPD"/>
    <property type="match status" value="1"/>
</dbReference>
<keyword evidence="13" id="KW-0560">Oxidoreductase</keyword>
<keyword evidence="13" id="KW-0223">Dioxygenase</keyword>
<evidence type="ECO:0000256" key="5">
    <source>
        <dbReference type="ARBA" id="ARBA00022737"/>
    </source>
</evidence>
<dbReference type="InterPro" id="IPR041736">
    <property type="entry name" value="4OHPhenylPyrv_dOase_N"/>
</dbReference>
<dbReference type="AlphaFoldDB" id="A0A6G1S7M2"/>
<dbReference type="EMBL" id="GGYP01000730">
    <property type="protein sequence ID" value="MDE45501.1"/>
    <property type="molecule type" value="Transcribed_RNA"/>
</dbReference>
<dbReference type="EMBL" id="GGYP01001598">
    <property type="protein sequence ID" value="MDE46369.1"/>
    <property type="molecule type" value="Transcribed_RNA"/>
</dbReference>
<dbReference type="SUPFAM" id="SSF54593">
    <property type="entry name" value="Glyoxalase/Bleomycin resistance protein/Dihydroxybiphenyl dioxygenase"/>
    <property type="match status" value="1"/>
</dbReference>
<evidence type="ECO:0000313" key="13">
    <source>
        <dbReference type="EMBL" id="MDE46369.1"/>
    </source>
</evidence>
<evidence type="ECO:0000256" key="10">
    <source>
        <dbReference type="PIRSR" id="PIRSR009283-1"/>
    </source>
</evidence>
<comment type="pathway">
    <text evidence="1">Amino-acid degradation; L-phenylalanine degradation; acetoacetate and fumarate from L-phenylalanine: step 3/6.</text>
</comment>
<evidence type="ECO:0000256" key="6">
    <source>
        <dbReference type="ARBA" id="ARBA00022878"/>
    </source>
</evidence>
<dbReference type="InterPro" id="IPR004360">
    <property type="entry name" value="Glyas_Fos-R_dOase_dom"/>
</dbReference>
<feature type="domain" description="VOC" evidence="11">
    <location>
        <begin position="30"/>
        <end position="163"/>
    </location>
</feature>
<evidence type="ECO:0000313" key="12">
    <source>
        <dbReference type="EMBL" id="MDE45501.1"/>
    </source>
</evidence>
<dbReference type="InterPro" id="IPR037523">
    <property type="entry name" value="VOC_core"/>
</dbReference>
<dbReference type="FunFam" id="3.10.180.10:FF:000001">
    <property type="entry name" value="4-hydroxyphenylpyruvate dioxygenase"/>
    <property type="match status" value="1"/>
</dbReference>
<evidence type="ECO:0000256" key="8">
    <source>
        <dbReference type="ARBA" id="ARBA00023232"/>
    </source>
</evidence>
<keyword evidence="8" id="KW-0585">Phenylalanine catabolism</keyword>
<dbReference type="Gene3D" id="3.10.180.10">
    <property type="entry name" value="2,3-Dihydroxybiphenyl 1,2-Dioxygenase, domain 1"/>
    <property type="match status" value="2"/>
</dbReference>
<dbReference type="CDD" id="cd08342">
    <property type="entry name" value="HPPD_N_like"/>
    <property type="match status" value="1"/>
</dbReference>
<dbReference type="PANTHER" id="PTHR11959:SF1">
    <property type="entry name" value="4-HYDROXYPHENYLPYRUVATE DIOXYGENASE"/>
    <property type="match status" value="1"/>
</dbReference>
<dbReference type="PROSITE" id="PS51819">
    <property type="entry name" value="VOC"/>
    <property type="match status" value="2"/>
</dbReference>
<evidence type="ECO:0000256" key="9">
    <source>
        <dbReference type="PIRNR" id="PIRNR009283"/>
    </source>
</evidence>
<dbReference type="GO" id="GO:0006572">
    <property type="term" value="P:L-tyrosine catabolic process"/>
    <property type="evidence" value="ECO:0007669"/>
    <property type="project" value="UniProtKB-KW"/>
</dbReference>
<evidence type="ECO:0000256" key="2">
    <source>
        <dbReference type="ARBA" id="ARBA00005877"/>
    </source>
</evidence>
<name>A0A6G1S7M2_9ACAR</name>
<feature type="binding site" evidence="10">
    <location>
        <position position="288"/>
    </location>
    <ligand>
        <name>Fe cation</name>
        <dbReference type="ChEBI" id="CHEBI:24875"/>
    </ligand>
</feature>
<dbReference type="PANTHER" id="PTHR11959">
    <property type="entry name" value="4-HYDROXYPHENYLPYRUVATE DIOXYGENASE"/>
    <property type="match status" value="1"/>
</dbReference>
<evidence type="ECO:0000256" key="3">
    <source>
        <dbReference type="ARBA" id="ARBA00013222"/>
    </source>
</evidence>
<dbReference type="CDD" id="cd07250">
    <property type="entry name" value="HPPD_C_like"/>
    <property type="match status" value="1"/>
</dbReference>
<keyword evidence="4 10" id="KW-0479">Metal-binding</keyword>
<dbReference type="GO" id="GO:0046872">
    <property type="term" value="F:metal ion binding"/>
    <property type="evidence" value="ECO:0007669"/>
    <property type="project" value="UniProtKB-KW"/>
</dbReference>
<organism evidence="13">
    <name type="scientific">Aceria tosichella</name>
    <name type="common">wheat curl mite</name>
    <dbReference type="NCBI Taxonomy" id="561515"/>
    <lineage>
        <taxon>Eukaryota</taxon>
        <taxon>Metazoa</taxon>
        <taxon>Ecdysozoa</taxon>
        <taxon>Arthropoda</taxon>
        <taxon>Chelicerata</taxon>
        <taxon>Arachnida</taxon>
        <taxon>Acari</taxon>
        <taxon>Acariformes</taxon>
        <taxon>Trombidiformes</taxon>
        <taxon>Prostigmata</taxon>
        <taxon>Eupodina</taxon>
        <taxon>Eriophyoidea</taxon>
        <taxon>Eriophyidae</taxon>
        <taxon>Eriophyinae</taxon>
        <taxon>Aceriini</taxon>
        <taxon>Aceria</taxon>
    </lineage>
</organism>
<evidence type="ECO:0000256" key="7">
    <source>
        <dbReference type="ARBA" id="ARBA00023004"/>
    </source>
</evidence>
<protein>
    <recommendedName>
        <fullName evidence="3 9">4-hydroxyphenylpyruvate dioxygenase</fullName>
    </recommendedName>
</protein>
<reference evidence="13" key="1">
    <citation type="submission" date="2018-10" db="EMBL/GenBank/DDBJ databases">
        <title>Transcriptome assembly of Aceria tosichella (Wheat curl mite) Type 2.</title>
        <authorList>
            <person name="Scully E.D."/>
            <person name="Geib S.M."/>
            <person name="Palmer N.A."/>
            <person name="Gupta A.K."/>
            <person name="Sarath G."/>
            <person name="Tatineni S."/>
        </authorList>
    </citation>
    <scope>NUCLEOTIDE SEQUENCE</scope>
    <source>
        <strain evidence="13">LincolnNE</strain>
    </source>
</reference>
<keyword evidence="6" id="KW-0828">Tyrosine catabolism</keyword>